<keyword evidence="11" id="KW-0753">Steroid metabolism</keyword>
<keyword evidence="10" id="KW-1207">Sterol metabolism</keyword>
<evidence type="ECO:0000256" key="4">
    <source>
        <dbReference type="ARBA" id="ARBA00022692"/>
    </source>
</evidence>
<evidence type="ECO:0000313" key="16">
    <source>
        <dbReference type="EMBL" id="CAD7695950.1"/>
    </source>
</evidence>
<evidence type="ECO:0000313" key="17">
    <source>
        <dbReference type="Proteomes" id="UP000708148"/>
    </source>
</evidence>
<dbReference type="Proteomes" id="UP000708148">
    <property type="component" value="Unassembled WGS sequence"/>
</dbReference>
<evidence type="ECO:0000256" key="7">
    <source>
        <dbReference type="ARBA" id="ARBA00023011"/>
    </source>
</evidence>
<evidence type="ECO:0000256" key="1">
    <source>
        <dbReference type="ARBA" id="ARBA00004141"/>
    </source>
</evidence>
<organism evidence="16 17">
    <name type="scientific">Ostreobium quekettii</name>
    <dbReference type="NCBI Taxonomy" id="121088"/>
    <lineage>
        <taxon>Eukaryota</taxon>
        <taxon>Viridiplantae</taxon>
        <taxon>Chlorophyta</taxon>
        <taxon>core chlorophytes</taxon>
        <taxon>Ulvophyceae</taxon>
        <taxon>TCBD clade</taxon>
        <taxon>Bryopsidales</taxon>
        <taxon>Ostreobineae</taxon>
        <taxon>Ostreobiaceae</taxon>
        <taxon>Ostreobium</taxon>
    </lineage>
</organism>
<dbReference type="GO" id="GO:0000247">
    <property type="term" value="F:C-8 sterol isomerase activity"/>
    <property type="evidence" value="ECO:0007669"/>
    <property type="project" value="TreeGrafter"/>
</dbReference>
<name>A0A8S1IM48_9CHLO</name>
<dbReference type="PROSITE" id="PS51751">
    <property type="entry name" value="EXPERA"/>
    <property type="match status" value="1"/>
</dbReference>
<evidence type="ECO:0000256" key="8">
    <source>
        <dbReference type="ARBA" id="ARBA00023098"/>
    </source>
</evidence>
<keyword evidence="7" id="KW-0756">Sterol biosynthesis</keyword>
<keyword evidence="5" id="KW-0752">Steroid biosynthesis</keyword>
<evidence type="ECO:0000259" key="15">
    <source>
        <dbReference type="PROSITE" id="PS51751"/>
    </source>
</evidence>
<evidence type="ECO:0000256" key="10">
    <source>
        <dbReference type="ARBA" id="ARBA00023166"/>
    </source>
</evidence>
<dbReference type="Pfam" id="PF05241">
    <property type="entry name" value="EBP"/>
    <property type="match status" value="1"/>
</dbReference>
<proteinExistence type="inferred from homology"/>
<dbReference type="InterPro" id="IPR007905">
    <property type="entry name" value="EBP"/>
</dbReference>
<dbReference type="GO" id="GO:0005783">
    <property type="term" value="C:endoplasmic reticulum"/>
    <property type="evidence" value="ECO:0007669"/>
    <property type="project" value="TreeGrafter"/>
</dbReference>
<dbReference type="EMBL" id="CAJHUC010000411">
    <property type="protein sequence ID" value="CAD7695950.1"/>
    <property type="molecule type" value="Genomic_DNA"/>
</dbReference>
<dbReference type="GO" id="GO:0016126">
    <property type="term" value="P:sterol biosynthetic process"/>
    <property type="evidence" value="ECO:0007669"/>
    <property type="project" value="UniProtKB-KW"/>
</dbReference>
<evidence type="ECO:0000256" key="3">
    <source>
        <dbReference type="ARBA" id="ARBA00022516"/>
    </source>
</evidence>
<gene>
    <name evidence="16" type="ORF">OSTQU699_LOCUS1311</name>
</gene>
<keyword evidence="12" id="KW-0413">Isomerase</keyword>
<dbReference type="PANTHER" id="PTHR14207:SF0">
    <property type="entry name" value="3-BETA-HYDROXYSTEROID-DELTA(8),DELTA(7)-ISOMERASE"/>
    <property type="match status" value="1"/>
</dbReference>
<comment type="subcellular location">
    <subcellularLocation>
        <location evidence="1">Membrane</location>
        <topology evidence="1">Multi-pass membrane protein</topology>
    </subcellularLocation>
</comment>
<keyword evidence="8" id="KW-0443">Lipid metabolism</keyword>
<feature type="transmembrane region" description="Helical" evidence="14">
    <location>
        <begin position="113"/>
        <end position="132"/>
    </location>
</feature>
<feature type="transmembrane region" description="Helical" evidence="14">
    <location>
        <begin position="177"/>
        <end position="198"/>
    </location>
</feature>
<evidence type="ECO:0000256" key="2">
    <source>
        <dbReference type="ARBA" id="ARBA00008337"/>
    </source>
</evidence>
<evidence type="ECO:0000256" key="13">
    <source>
        <dbReference type="PROSITE-ProRule" id="PRU01087"/>
    </source>
</evidence>
<feature type="transmembrane region" description="Helical" evidence="14">
    <location>
        <begin position="57"/>
        <end position="79"/>
    </location>
</feature>
<comment type="caution">
    <text evidence="16">The sequence shown here is derived from an EMBL/GenBank/DDBJ whole genome shotgun (WGS) entry which is preliminary data.</text>
</comment>
<keyword evidence="17" id="KW-1185">Reference proteome</keyword>
<evidence type="ECO:0000256" key="14">
    <source>
        <dbReference type="SAM" id="Phobius"/>
    </source>
</evidence>
<dbReference type="GO" id="GO:0016020">
    <property type="term" value="C:membrane"/>
    <property type="evidence" value="ECO:0007669"/>
    <property type="project" value="UniProtKB-SubCell"/>
</dbReference>
<evidence type="ECO:0000256" key="11">
    <source>
        <dbReference type="ARBA" id="ARBA00023221"/>
    </source>
</evidence>
<protein>
    <recommendedName>
        <fullName evidence="15">EXPERA domain-containing protein</fullName>
    </recommendedName>
</protein>
<evidence type="ECO:0000256" key="5">
    <source>
        <dbReference type="ARBA" id="ARBA00022955"/>
    </source>
</evidence>
<evidence type="ECO:0000256" key="12">
    <source>
        <dbReference type="ARBA" id="ARBA00023235"/>
    </source>
</evidence>
<keyword evidence="9 13" id="KW-0472">Membrane</keyword>
<reference evidence="16" key="1">
    <citation type="submission" date="2020-12" db="EMBL/GenBank/DDBJ databases">
        <authorList>
            <person name="Iha C."/>
        </authorList>
    </citation>
    <scope>NUCLEOTIDE SEQUENCE</scope>
</reference>
<dbReference type="GO" id="GO:0047750">
    <property type="term" value="F:cholestenol delta-isomerase activity"/>
    <property type="evidence" value="ECO:0007669"/>
    <property type="project" value="InterPro"/>
</dbReference>
<accession>A0A8S1IM48</accession>
<feature type="transmembrane region" description="Helical" evidence="14">
    <location>
        <begin position="144"/>
        <end position="165"/>
    </location>
</feature>
<sequence>MAPHPYVPEDLELPGYHPQVVGYELLLGVFFSGCLIVGLATWWAAGAIWKLGTGDKLVCCWLIISGLTHMVVEGPVVVFGDFYKSSSGNVVMEIWKEYCKADSRYCTRDACTIVMEFLTAFGEGPGCVLAAYGIVKRSSWRHMAAILVVVCELYGDVLYLGTSWFDDFKWNRPELLYFWGYFIAVNSIWIVVPLLVILHQGRGIMAAVAQFDRSQAKED</sequence>
<dbReference type="AlphaFoldDB" id="A0A8S1IM48"/>
<dbReference type="GO" id="GO:0004769">
    <property type="term" value="F:steroid Delta-isomerase activity"/>
    <property type="evidence" value="ECO:0007669"/>
    <property type="project" value="TreeGrafter"/>
</dbReference>
<feature type="transmembrane region" description="Helical" evidence="14">
    <location>
        <begin position="20"/>
        <end position="45"/>
    </location>
</feature>
<dbReference type="OrthoDB" id="58557at2759"/>
<evidence type="ECO:0000256" key="9">
    <source>
        <dbReference type="ARBA" id="ARBA00023136"/>
    </source>
</evidence>
<feature type="domain" description="EXPERA" evidence="15">
    <location>
        <begin position="54"/>
        <end position="197"/>
    </location>
</feature>
<comment type="similarity">
    <text evidence="2">Belongs to the EBP family.</text>
</comment>
<keyword evidence="6 13" id="KW-1133">Transmembrane helix</keyword>
<evidence type="ECO:0000256" key="6">
    <source>
        <dbReference type="ARBA" id="ARBA00022989"/>
    </source>
</evidence>
<dbReference type="InterPro" id="IPR033118">
    <property type="entry name" value="EXPERA"/>
</dbReference>
<dbReference type="PANTHER" id="PTHR14207">
    <property type="entry name" value="STEROL ISOMERASE"/>
    <property type="match status" value="1"/>
</dbReference>
<keyword evidence="3" id="KW-0444">Lipid biosynthesis</keyword>
<keyword evidence="4 13" id="KW-0812">Transmembrane</keyword>